<dbReference type="Gene3D" id="1.10.579.10">
    <property type="entry name" value="DNA Cyclobutane Dipyrimidine Photolyase, subunit A, domain 3"/>
    <property type="match status" value="1"/>
</dbReference>
<evidence type="ECO:0000313" key="9">
    <source>
        <dbReference type="EMBL" id="NDK37320.1"/>
    </source>
</evidence>
<dbReference type="Proteomes" id="UP001429354">
    <property type="component" value="Unassembled WGS sequence"/>
</dbReference>
<dbReference type="PROSITE" id="PS00394">
    <property type="entry name" value="DNA_PHOTOLYASES_1_1"/>
    <property type="match status" value="1"/>
</dbReference>
<name>A0ABX0AAX9_9GAMM</name>
<proteinExistence type="inferred from homology"/>
<dbReference type="InterPro" id="IPR014729">
    <property type="entry name" value="Rossmann-like_a/b/a_fold"/>
</dbReference>
<organism evidence="9 10">
    <name type="scientific">Pseudoxanthomonas gei</name>
    <dbReference type="NCBI Taxonomy" id="1383030"/>
    <lineage>
        <taxon>Bacteria</taxon>
        <taxon>Pseudomonadati</taxon>
        <taxon>Pseudomonadota</taxon>
        <taxon>Gammaproteobacteria</taxon>
        <taxon>Lysobacterales</taxon>
        <taxon>Lysobacteraceae</taxon>
        <taxon>Pseudoxanthomonas</taxon>
    </lineage>
</organism>
<dbReference type="InterPro" id="IPR002081">
    <property type="entry name" value="Cryptochrome/DNA_photolyase_1"/>
</dbReference>
<dbReference type="SUPFAM" id="SSF48173">
    <property type="entry name" value="Cryptochrome/photolyase FAD-binding domain"/>
    <property type="match status" value="1"/>
</dbReference>
<dbReference type="InterPro" id="IPR005101">
    <property type="entry name" value="Cryptochr/Photolyase_FAD-bd"/>
</dbReference>
<dbReference type="PROSITE" id="PS51645">
    <property type="entry name" value="PHR_CRY_ALPHA_BETA"/>
    <property type="match status" value="1"/>
</dbReference>
<evidence type="ECO:0000256" key="5">
    <source>
        <dbReference type="ARBA" id="ARBA00022827"/>
    </source>
</evidence>
<dbReference type="Gene3D" id="1.25.40.80">
    <property type="match status" value="1"/>
</dbReference>
<evidence type="ECO:0000259" key="8">
    <source>
        <dbReference type="PROSITE" id="PS51645"/>
    </source>
</evidence>
<comment type="cofactor">
    <cofactor evidence="1">
        <name>(6R)-5,10-methylene-5,6,7,8-tetrahydrofolate</name>
        <dbReference type="ChEBI" id="CHEBI:15636"/>
    </cofactor>
</comment>
<comment type="caution">
    <text evidence="9">The sequence shown here is derived from an EMBL/GenBank/DDBJ whole genome shotgun (WGS) entry which is preliminary data.</text>
</comment>
<dbReference type="Pfam" id="PF00875">
    <property type="entry name" value="DNA_photolyase"/>
    <property type="match status" value="1"/>
</dbReference>
<evidence type="ECO:0000256" key="7">
    <source>
        <dbReference type="RuleBase" id="RU004182"/>
    </source>
</evidence>
<reference evidence="9 10" key="1">
    <citation type="submission" date="2018-07" db="EMBL/GenBank/DDBJ databases">
        <title>Whole genome Sequencing of Pseudoxanthomonas gei KCTC 32298 (T).</title>
        <authorList>
            <person name="Kumar S."/>
            <person name="Bansal K."/>
            <person name="Kaur A."/>
            <person name="Patil P."/>
            <person name="Sharma S."/>
            <person name="Patil P.B."/>
        </authorList>
    </citation>
    <scope>NUCLEOTIDE SEQUENCE [LARGE SCALE GENOMIC DNA]</scope>
    <source>
        <strain evidence="9 10">KCTC 32298</strain>
    </source>
</reference>
<keyword evidence="4 7" id="KW-0285">Flavoprotein</keyword>
<gene>
    <name evidence="9" type="ORF">DT603_00475</name>
</gene>
<dbReference type="Gene3D" id="3.40.50.620">
    <property type="entry name" value="HUPs"/>
    <property type="match status" value="1"/>
</dbReference>
<dbReference type="PANTHER" id="PTHR11455">
    <property type="entry name" value="CRYPTOCHROME"/>
    <property type="match status" value="1"/>
</dbReference>
<dbReference type="PRINTS" id="PR00147">
    <property type="entry name" value="DNAPHOTLYASE"/>
</dbReference>
<comment type="similarity">
    <text evidence="3">Belongs to the DNA photolyase class-1 family.</text>
</comment>
<comment type="similarity">
    <text evidence="7">Belongs to the DNA photolyase family.</text>
</comment>
<evidence type="ECO:0000256" key="4">
    <source>
        <dbReference type="ARBA" id="ARBA00022630"/>
    </source>
</evidence>
<dbReference type="Pfam" id="PF03441">
    <property type="entry name" value="FAD_binding_7"/>
    <property type="match status" value="1"/>
</dbReference>
<protein>
    <submittedName>
        <fullName evidence="9">Deoxyribodipyrimidine photo-lyase</fullName>
    </submittedName>
</protein>
<comment type="cofactor">
    <cofactor evidence="2">
        <name>FAD</name>
        <dbReference type="ChEBI" id="CHEBI:57692"/>
    </cofactor>
</comment>
<accession>A0ABX0AAX9</accession>
<dbReference type="InterPro" id="IPR018394">
    <property type="entry name" value="DNA_photolyase_1_CS_C"/>
</dbReference>
<evidence type="ECO:0000256" key="3">
    <source>
        <dbReference type="ARBA" id="ARBA00005862"/>
    </source>
</evidence>
<keyword evidence="5 7" id="KW-0274">FAD</keyword>
<dbReference type="RefSeq" id="WP_162348326.1">
    <property type="nucleotide sequence ID" value="NZ_QOVG01000001.1"/>
</dbReference>
<keyword evidence="6 7" id="KW-0157">Chromophore</keyword>
<dbReference type="InterPro" id="IPR036155">
    <property type="entry name" value="Crypto/Photolyase_N_sf"/>
</dbReference>
<keyword evidence="10" id="KW-1185">Reference proteome</keyword>
<evidence type="ECO:0000256" key="2">
    <source>
        <dbReference type="ARBA" id="ARBA00001974"/>
    </source>
</evidence>
<evidence type="ECO:0000313" key="10">
    <source>
        <dbReference type="Proteomes" id="UP001429354"/>
    </source>
</evidence>
<evidence type="ECO:0000256" key="6">
    <source>
        <dbReference type="ARBA" id="ARBA00022991"/>
    </source>
</evidence>
<evidence type="ECO:0000256" key="1">
    <source>
        <dbReference type="ARBA" id="ARBA00001932"/>
    </source>
</evidence>
<dbReference type="InterPro" id="IPR006050">
    <property type="entry name" value="DNA_photolyase_N"/>
</dbReference>
<feature type="domain" description="Photolyase/cryptochrome alpha/beta" evidence="8">
    <location>
        <begin position="2"/>
        <end position="131"/>
    </location>
</feature>
<dbReference type="PANTHER" id="PTHR11455:SF9">
    <property type="entry name" value="CRYPTOCHROME CIRCADIAN CLOCK 5 ISOFORM X1"/>
    <property type="match status" value="1"/>
</dbReference>
<sequence length="476" mass="53351">MPLALVWFRQDLRLDDNPALHEALEQGYAPVPVYVHAPEEESGWAPGGASRAWLHRSLQALDADLRARGSRLLLRNGPTGPALSALLRETGADAIFWNRKYEPATQPRDAALKREWREQGLVAESFNGALLFEPWELATQQGGPYKVFTPFWRNALGRLRVPAPQAVPATLPSVAETFASEDLDALGLAARPAWDSGFWDKWHAGEAGAHEALEVFLDGALHGYRSDRDRPDRVGTSLLSPHLHFGEIAPWRVVGALEQVRTAANAADVDAYLRELGWREFAYHLLHHFPATTTANLNPRFEHFEWAPGDDRQLQAWRHGLTGVPIVDAGMRELWATGYMHNRVRMIVGSWLTKHMRQHWLHGARWFWDTLVDADLANNTLGWQWVAGTGADASPYFRVFNPVTQAQKFDPAATYISRWVPELQALPVAARFAPWLHAELARRLAPSYPRAPMVDLAQGRDAALAAYKRSAPAESR</sequence>
<dbReference type="SUPFAM" id="SSF52425">
    <property type="entry name" value="Cryptochrome/photolyase, N-terminal domain"/>
    <property type="match status" value="1"/>
</dbReference>
<dbReference type="InterPro" id="IPR036134">
    <property type="entry name" value="Crypto/Photolyase_FAD-like_sf"/>
</dbReference>
<dbReference type="EMBL" id="QOVG01000001">
    <property type="protein sequence ID" value="NDK37320.1"/>
    <property type="molecule type" value="Genomic_DNA"/>
</dbReference>